<dbReference type="Proteomes" id="UP001159363">
    <property type="component" value="Chromosome 2"/>
</dbReference>
<sequence length="76" mass="8442">MDERGLPLNNRPLRIIAQRKNKEAVSLTKCCNADGSYVSPLVIFKGVIHRPGFTDHLTSGSIVAMSESGYVNKEYF</sequence>
<name>A0ABQ9IDH3_9NEOP</name>
<reference evidence="1 2" key="1">
    <citation type="submission" date="2023-02" db="EMBL/GenBank/DDBJ databases">
        <title>LHISI_Scaffold_Assembly.</title>
        <authorList>
            <person name="Stuart O.P."/>
            <person name="Cleave R."/>
            <person name="Magrath M.J.L."/>
            <person name="Mikheyev A.S."/>
        </authorList>
    </citation>
    <scope>NUCLEOTIDE SEQUENCE [LARGE SCALE GENOMIC DNA]</scope>
    <source>
        <strain evidence="1">Daus_M_001</strain>
        <tissue evidence="1">Leg muscle</tissue>
    </source>
</reference>
<comment type="caution">
    <text evidence="1">The sequence shown here is derived from an EMBL/GenBank/DDBJ whole genome shotgun (WGS) entry which is preliminary data.</text>
</comment>
<organism evidence="1 2">
    <name type="scientific">Dryococelus australis</name>
    <dbReference type="NCBI Taxonomy" id="614101"/>
    <lineage>
        <taxon>Eukaryota</taxon>
        <taxon>Metazoa</taxon>
        <taxon>Ecdysozoa</taxon>
        <taxon>Arthropoda</taxon>
        <taxon>Hexapoda</taxon>
        <taxon>Insecta</taxon>
        <taxon>Pterygota</taxon>
        <taxon>Neoptera</taxon>
        <taxon>Polyneoptera</taxon>
        <taxon>Phasmatodea</taxon>
        <taxon>Verophasmatodea</taxon>
        <taxon>Anareolatae</taxon>
        <taxon>Phasmatidae</taxon>
        <taxon>Eurycanthinae</taxon>
        <taxon>Dryococelus</taxon>
    </lineage>
</organism>
<proteinExistence type="predicted"/>
<dbReference type="EMBL" id="JARBHB010000002">
    <property type="protein sequence ID" value="KAJ8893933.1"/>
    <property type="molecule type" value="Genomic_DNA"/>
</dbReference>
<gene>
    <name evidence="1" type="ORF">PR048_006534</name>
</gene>
<evidence type="ECO:0008006" key="3">
    <source>
        <dbReference type="Google" id="ProtNLM"/>
    </source>
</evidence>
<accession>A0ABQ9IDH3</accession>
<evidence type="ECO:0000313" key="2">
    <source>
        <dbReference type="Proteomes" id="UP001159363"/>
    </source>
</evidence>
<keyword evidence="2" id="KW-1185">Reference proteome</keyword>
<evidence type="ECO:0000313" key="1">
    <source>
        <dbReference type="EMBL" id="KAJ8893933.1"/>
    </source>
</evidence>
<protein>
    <recommendedName>
        <fullName evidence="3">Transposase</fullName>
    </recommendedName>
</protein>